<keyword evidence="4" id="KW-0812">Transmembrane</keyword>
<dbReference type="SUPFAM" id="SSF55073">
    <property type="entry name" value="Nucleotide cyclase"/>
    <property type="match status" value="1"/>
</dbReference>
<name>K6YWQ4_9ALTE</name>
<dbReference type="PANTHER" id="PTHR45138">
    <property type="entry name" value="REGULATORY COMPONENTS OF SENSORY TRANSDUCTION SYSTEM"/>
    <property type="match status" value="1"/>
</dbReference>
<dbReference type="Gene3D" id="3.30.70.270">
    <property type="match status" value="1"/>
</dbReference>
<feature type="transmembrane region" description="Helical" evidence="4">
    <location>
        <begin position="138"/>
        <end position="162"/>
    </location>
</feature>
<dbReference type="PROSITE" id="PS50887">
    <property type="entry name" value="GGDEF"/>
    <property type="match status" value="1"/>
</dbReference>
<evidence type="ECO:0000256" key="3">
    <source>
        <dbReference type="ARBA" id="ARBA00034247"/>
    </source>
</evidence>
<feature type="transmembrane region" description="Helical" evidence="4">
    <location>
        <begin position="115"/>
        <end position="132"/>
    </location>
</feature>
<keyword evidence="7" id="KW-1185">Reference proteome</keyword>
<dbReference type="AlphaFoldDB" id="K6YWQ4"/>
<dbReference type="GO" id="GO:0052621">
    <property type="term" value="F:diguanylate cyclase activity"/>
    <property type="evidence" value="ECO:0007669"/>
    <property type="project" value="UniProtKB-EC"/>
</dbReference>
<protein>
    <recommendedName>
        <fullName evidence="2">diguanylate cyclase</fullName>
        <ecNumber evidence="2">2.7.7.65</ecNumber>
    </recommendedName>
</protein>
<dbReference type="CDD" id="cd01949">
    <property type="entry name" value="GGDEF"/>
    <property type="match status" value="1"/>
</dbReference>
<dbReference type="FunFam" id="3.30.70.270:FF:000001">
    <property type="entry name" value="Diguanylate cyclase domain protein"/>
    <property type="match status" value="1"/>
</dbReference>
<dbReference type="EC" id="2.7.7.65" evidence="2"/>
<feature type="transmembrane region" description="Helical" evidence="4">
    <location>
        <begin position="39"/>
        <end position="57"/>
    </location>
</feature>
<sequence length="351" mass="39823">MLNSLEQNVQYRRSVMRVLLLLTMVGGVIFSILNIYRGLWSLAAVESVFGLFAFFLWHRIMQTMHLQRWVTIYLLPLFSAMVYAMYVPNSAGSIFVWILTIPVISYLLMGRKQGFWVSLFFIISGITVYHFRFIEGDIAINIANSLNIIISVCVITSLAHVYEVNREKNEERLLDLAGTDKLTGLGNRMKLAETFTLYAEYAKRHKSPLAVVLFDLDFFKKINDQHGHHVGDAGLRYIANFIQARVRKTDLLSRFGGEEFALLIAGSSEVNCFKQVDSIRQELADTHFTHDDITLTITVSAGMAMYGKDGDNLEALLLKADQRLYQAKDNGRNCVVDSNNQQAIEATLQTQ</sequence>
<dbReference type="NCBIfam" id="TIGR00254">
    <property type="entry name" value="GGDEF"/>
    <property type="match status" value="1"/>
</dbReference>
<feature type="transmembrane region" description="Helical" evidence="4">
    <location>
        <begin position="92"/>
        <end position="108"/>
    </location>
</feature>
<dbReference type="STRING" id="493475.GARC_4226"/>
<evidence type="ECO:0000313" key="7">
    <source>
        <dbReference type="Proteomes" id="UP000006327"/>
    </source>
</evidence>
<keyword evidence="4" id="KW-0472">Membrane</keyword>
<evidence type="ECO:0000313" key="6">
    <source>
        <dbReference type="EMBL" id="GAC21168.1"/>
    </source>
</evidence>
<feature type="transmembrane region" description="Helical" evidence="4">
    <location>
        <begin position="15"/>
        <end position="33"/>
    </location>
</feature>
<evidence type="ECO:0000256" key="4">
    <source>
        <dbReference type="SAM" id="Phobius"/>
    </source>
</evidence>
<dbReference type="InterPro" id="IPR000160">
    <property type="entry name" value="GGDEF_dom"/>
</dbReference>
<reference evidence="6 7" key="1">
    <citation type="journal article" date="2017" name="Antonie Van Leeuwenhoek">
        <title>Rhizobium rhizosphaerae sp. nov., a novel species isolated from rice rhizosphere.</title>
        <authorList>
            <person name="Zhao J.J."/>
            <person name="Zhang J."/>
            <person name="Zhang R.J."/>
            <person name="Zhang C.W."/>
            <person name="Yin H.Q."/>
            <person name="Zhang X.X."/>
        </authorList>
    </citation>
    <scope>NUCLEOTIDE SEQUENCE [LARGE SCALE GENOMIC DNA]</scope>
    <source>
        <strain evidence="6 7">BSs20135</strain>
    </source>
</reference>
<keyword evidence="4" id="KW-1133">Transmembrane helix</keyword>
<organism evidence="6 7">
    <name type="scientific">Paraglaciecola arctica BSs20135</name>
    <dbReference type="NCBI Taxonomy" id="493475"/>
    <lineage>
        <taxon>Bacteria</taxon>
        <taxon>Pseudomonadati</taxon>
        <taxon>Pseudomonadota</taxon>
        <taxon>Gammaproteobacteria</taxon>
        <taxon>Alteromonadales</taxon>
        <taxon>Alteromonadaceae</taxon>
        <taxon>Paraglaciecola</taxon>
    </lineage>
</organism>
<evidence type="ECO:0000259" key="5">
    <source>
        <dbReference type="PROSITE" id="PS50887"/>
    </source>
</evidence>
<dbReference type="PANTHER" id="PTHR45138:SF9">
    <property type="entry name" value="DIGUANYLATE CYCLASE DGCM-RELATED"/>
    <property type="match status" value="1"/>
</dbReference>
<dbReference type="InterPro" id="IPR048435">
    <property type="entry name" value="MASE6"/>
</dbReference>
<dbReference type="RefSeq" id="WP_007623816.1">
    <property type="nucleotide sequence ID" value="NZ_BAEO01000060.1"/>
</dbReference>
<dbReference type="InterPro" id="IPR050469">
    <property type="entry name" value="Diguanylate_Cyclase"/>
</dbReference>
<comment type="catalytic activity">
    <reaction evidence="3">
        <text>2 GTP = 3',3'-c-di-GMP + 2 diphosphate</text>
        <dbReference type="Rhea" id="RHEA:24898"/>
        <dbReference type="ChEBI" id="CHEBI:33019"/>
        <dbReference type="ChEBI" id="CHEBI:37565"/>
        <dbReference type="ChEBI" id="CHEBI:58805"/>
        <dbReference type="EC" id="2.7.7.65"/>
    </reaction>
</comment>
<dbReference type="EMBL" id="BAEO01000060">
    <property type="protein sequence ID" value="GAC21168.1"/>
    <property type="molecule type" value="Genomic_DNA"/>
</dbReference>
<dbReference type="Pfam" id="PF20966">
    <property type="entry name" value="MASE6"/>
    <property type="match status" value="1"/>
</dbReference>
<evidence type="ECO:0000256" key="1">
    <source>
        <dbReference type="ARBA" id="ARBA00001946"/>
    </source>
</evidence>
<dbReference type="Pfam" id="PF00990">
    <property type="entry name" value="GGDEF"/>
    <property type="match status" value="1"/>
</dbReference>
<evidence type="ECO:0000256" key="2">
    <source>
        <dbReference type="ARBA" id="ARBA00012528"/>
    </source>
</evidence>
<dbReference type="Proteomes" id="UP000006327">
    <property type="component" value="Unassembled WGS sequence"/>
</dbReference>
<feature type="transmembrane region" description="Helical" evidence="4">
    <location>
        <begin position="69"/>
        <end position="86"/>
    </location>
</feature>
<dbReference type="SMART" id="SM00267">
    <property type="entry name" value="GGDEF"/>
    <property type="match status" value="1"/>
</dbReference>
<comment type="cofactor">
    <cofactor evidence="1">
        <name>Mg(2+)</name>
        <dbReference type="ChEBI" id="CHEBI:18420"/>
    </cofactor>
</comment>
<dbReference type="InterPro" id="IPR043128">
    <property type="entry name" value="Rev_trsase/Diguanyl_cyclase"/>
</dbReference>
<gene>
    <name evidence="6" type="ORF">GARC_4226</name>
</gene>
<dbReference type="InterPro" id="IPR029787">
    <property type="entry name" value="Nucleotide_cyclase"/>
</dbReference>
<dbReference type="eggNOG" id="COG3706">
    <property type="taxonomic scope" value="Bacteria"/>
</dbReference>
<comment type="caution">
    <text evidence="6">The sequence shown here is derived from an EMBL/GenBank/DDBJ whole genome shotgun (WGS) entry which is preliminary data.</text>
</comment>
<accession>K6YWQ4</accession>
<proteinExistence type="predicted"/>
<feature type="domain" description="GGDEF" evidence="5">
    <location>
        <begin position="207"/>
        <end position="340"/>
    </location>
</feature>